<evidence type="ECO:0000256" key="4">
    <source>
        <dbReference type="PROSITE-ProRule" id="PRU01161"/>
    </source>
</evidence>
<dbReference type="GeneID" id="6194037"/>
<name>B2AZD2_PODAN</name>
<accession>B2AZD2</accession>
<dbReference type="GO" id="GO:0019369">
    <property type="term" value="P:arachidonate metabolic process"/>
    <property type="evidence" value="ECO:0007669"/>
    <property type="project" value="TreeGrafter"/>
</dbReference>
<feature type="active site" description="Nucleophile" evidence="4">
    <location>
        <position position="1"/>
    </location>
</feature>
<comment type="caution">
    <text evidence="4">Lacks conserved residue(s) required for the propagation of feature annotation.</text>
</comment>
<dbReference type="EMBL" id="CU638743">
    <property type="protein sequence ID" value="CAP70246.1"/>
    <property type="molecule type" value="Genomic_DNA"/>
</dbReference>
<evidence type="ECO:0000256" key="2">
    <source>
        <dbReference type="ARBA" id="ARBA00022963"/>
    </source>
</evidence>
<dbReference type="KEGG" id="pan:PODANSg6149"/>
<reference evidence="6" key="2">
    <citation type="submission" date="2008-07" db="EMBL/GenBank/DDBJ databases">
        <authorList>
            <person name="Genoscope - CEA"/>
        </authorList>
    </citation>
    <scope>NUCLEOTIDE SEQUENCE</scope>
    <source>
        <strain evidence="6">S mat+</strain>
    </source>
</reference>
<dbReference type="HOGENOM" id="CLU_1264268_0_0_1"/>
<dbReference type="OrthoDB" id="194358at2759"/>
<dbReference type="PROSITE" id="PS51635">
    <property type="entry name" value="PNPLA"/>
    <property type="match status" value="1"/>
</dbReference>
<evidence type="ECO:0000256" key="1">
    <source>
        <dbReference type="ARBA" id="ARBA00022801"/>
    </source>
</evidence>
<keyword evidence="1 4" id="KW-0378">Hydrolase</keyword>
<feature type="short sequence motif" description="DGA/G" evidence="4">
    <location>
        <begin position="26"/>
        <end position="28"/>
    </location>
</feature>
<organism evidence="6">
    <name type="scientific">Podospora anserina (strain S / ATCC MYA-4624 / DSM 980 / FGSC 10383)</name>
    <name type="common">Pleurage anserina</name>
    <dbReference type="NCBI Taxonomy" id="515849"/>
    <lineage>
        <taxon>Eukaryota</taxon>
        <taxon>Fungi</taxon>
        <taxon>Dikarya</taxon>
        <taxon>Ascomycota</taxon>
        <taxon>Pezizomycotina</taxon>
        <taxon>Sordariomycetes</taxon>
        <taxon>Sordariomycetidae</taxon>
        <taxon>Sordariales</taxon>
        <taxon>Podosporaceae</taxon>
        <taxon>Podospora</taxon>
        <taxon>Podospora anserina</taxon>
    </lineage>
</organism>
<feature type="domain" description="PNPLA" evidence="5">
    <location>
        <begin position="1"/>
        <end position="39"/>
    </location>
</feature>
<dbReference type="GO" id="GO:0047499">
    <property type="term" value="F:calcium-independent phospholipase A2 activity"/>
    <property type="evidence" value="ECO:0007669"/>
    <property type="project" value="TreeGrafter"/>
</dbReference>
<dbReference type="Gene3D" id="3.40.1090.10">
    <property type="entry name" value="Cytosolic phospholipase A2 catalytic domain"/>
    <property type="match status" value="1"/>
</dbReference>
<feature type="non-terminal residue" evidence="6">
    <location>
        <position position="1"/>
    </location>
</feature>
<proteinExistence type="predicted"/>
<keyword evidence="3 4" id="KW-0443">Lipid metabolism</keyword>
<dbReference type="GO" id="GO:0016020">
    <property type="term" value="C:membrane"/>
    <property type="evidence" value="ECO:0007669"/>
    <property type="project" value="TreeGrafter"/>
</dbReference>
<dbReference type="PANTHER" id="PTHR24185">
    <property type="entry name" value="CALCIUM-INDEPENDENT PHOSPHOLIPASE A2-GAMMA"/>
    <property type="match status" value="1"/>
</dbReference>
<feature type="active site" description="Proton acceptor" evidence="4">
    <location>
        <position position="26"/>
    </location>
</feature>
<keyword evidence="2 4" id="KW-0442">Lipid degradation</keyword>
<dbReference type="GO" id="GO:0046486">
    <property type="term" value="P:glycerolipid metabolic process"/>
    <property type="evidence" value="ECO:0007669"/>
    <property type="project" value="UniProtKB-ARBA"/>
</dbReference>
<dbReference type="InterPro" id="IPR016035">
    <property type="entry name" value="Acyl_Trfase/lysoPLipase"/>
</dbReference>
<dbReference type="InterPro" id="IPR002641">
    <property type="entry name" value="PNPLA_dom"/>
</dbReference>
<protein>
    <submittedName>
        <fullName evidence="6">Podospora anserina S mat+ genomic DNA chromosome 3, supercontig 2</fullName>
    </submittedName>
</protein>
<reference evidence="6" key="1">
    <citation type="journal article" date="2008" name="Genome Biol.">
        <title>The genome sequence of the model ascomycete fungus Podospora anserina.</title>
        <authorList>
            <person name="Espagne E."/>
            <person name="Lespinet O."/>
            <person name="Malagnac F."/>
            <person name="Da Silva C."/>
            <person name="Jaillon O."/>
            <person name="Porcel B.M."/>
            <person name="Couloux A."/>
            <person name="Aury J.-M."/>
            <person name="Segurens B."/>
            <person name="Poulain J."/>
            <person name="Anthouard V."/>
            <person name="Grossetete S."/>
            <person name="Khalili H."/>
            <person name="Coppin E."/>
            <person name="Dequard-Chablat M."/>
            <person name="Picard M."/>
            <person name="Contamine V."/>
            <person name="Arnaise S."/>
            <person name="Bourdais A."/>
            <person name="Berteaux-Lecellier V."/>
            <person name="Gautheret D."/>
            <person name="de Vries R.P."/>
            <person name="Battaglia E."/>
            <person name="Coutinho P.M."/>
            <person name="Danchin E.G.J."/>
            <person name="Henrissat B."/>
            <person name="El Khoury R."/>
            <person name="Sainsard-Chanet A."/>
            <person name="Boivin A."/>
            <person name="Pinan-Lucarre B."/>
            <person name="Sellem C.H."/>
            <person name="Debuchy R."/>
            <person name="Wincker P."/>
            <person name="Weissenbach J."/>
            <person name="Silar P."/>
        </authorList>
    </citation>
    <scope>NUCLEOTIDE SEQUENCE [LARGE SCALE GENOMIC DNA]</scope>
    <source>
        <strain evidence="6">S mat+</strain>
    </source>
</reference>
<evidence type="ECO:0000313" key="6">
    <source>
        <dbReference type="EMBL" id="CAP70246.1"/>
    </source>
</evidence>
<gene>
    <name evidence="6" type="ORF">PODANS_3_3290</name>
</gene>
<dbReference type="VEuPathDB" id="FungiDB:PODANS_3_3290"/>
<dbReference type="GO" id="GO:0016042">
    <property type="term" value="P:lipid catabolic process"/>
    <property type="evidence" value="ECO:0007669"/>
    <property type="project" value="UniProtKB-UniRule"/>
</dbReference>
<evidence type="ECO:0000259" key="5">
    <source>
        <dbReference type="PROSITE" id="PS51635"/>
    </source>
</evidence>
<sequence length="219" mass="24699">SALTTSAAPPYFKPYVQPATGKSFVDGGLHYNCPAWVAHHERQILWKNVQYQQPDVLLSLGTGLGTSKDAVTTQVPQPTKKGFRNLVNIILGMVQGQLNSEKAWDDYYAHVAMTDNPEDRARYISLNVMFDIRPGLDKVDQLDLLETTTRLSARGSLELKDAADRLIASSFCLEREGPVIKGRVCKGMCWLSHCFPYHHTLRDTPILQLDLCRRFRRVP</sequence>
<dbReference type="SUPFAM" id="SSF52151">
    <property type="entry name" value="FabD/lysophospholipase-like"/>
    <property type="match status" value="1"/>
</dbReference>
<evidence type="ECO:0000256" key="3">
    <source>
        <dbReference type="ARBA" id="ARBA00023098"/>
    </source>
</evidence>
<dbReference type="RefSeq" id="XP_001909114.1">
    <property type="nucleotide sequence ID" value="XM_001909079.1"/>
</dbReference>
<dbReference type="PANTHER" id="PTHR24185:SF1">
    <property type="entry name" value="CALCIUM-INDEPENDENT PHOSPHOLIPASE A2-GAMMA"/>
    <property type="match status" value="1"/>
</dbReference>
<dbReference type="AlphaFoldDB" id="B2AZD2"/>